<feature type="region of interest" description="Disordered" evidence="1">
    <location>
        <begin position="78"/>
        <end position="115"/>
    </location>
</feature>
<evidence type="ECO:0000313" key="6">
    <source>
        <dbReference type="Proteomes" id="UP000794436"/>
    </source>
</evidence>
<evidence type="ECO:0000256" key="1">
    <source>
        <dbReference type="SAM" id="MobiDB-lite"/>
    </source>
</evidence>
<name>A0A8K1FGK7_PYTOL</name>
<dbReference type="Pfam" id="PF10988">
    <property type="entry name" value="DUF2807"/>
    <property type="match status" value="1"/>
</dbReference>
<feature type="domain" description="Putative auto-transporter adhesin head GIN" evidence="4">
    <location>
        <begin position="363"/>
        <end position="471"/>
    </location>
</feature>
<feature type="transmembrane region" description="Helical" evidence="2">
    <location>
        <begin position="551"/>
        <end position="572"/>
    </location>
</feature>
<reference evidence="5" key="1">
    <citation type="submission" date="2019-03" db="EMBL/GenBank/DDBJ databases">
        <title>Long read genome sequence of the mycoparasitic Pythium oligandrum ATCC 38472 isolated from sugarbeet rhizosphere.</title>
        <authorList>
            <person name="Gaulin E."/>
        </authorList>
    </citation>
    <scope>NUCLEOTIDE SEQUENCE</scope>
    <source>
        <strain evidence="5">ATCC 38472_TT</strain>
    </source>
</reference>
<proteinExistence type="predicted"/>
<accession>A0A8K1FGK7</accession>
<dbReference type="AlphaFoldDB" id="A0A8K1FGK7"/>
<dbReference type="PANTHER" id="PTHR39200">
    <property type="entry name" value="HYPOTHETICAL EXPORTED PROTEIN"/>
    <property type="match status" value="1"/>
</dbReference>
<evidence type="ECO:0000313" key="5">
    <source>
        <dbReference type="EMBL" id="TMW61756.1"/>
    </source>
</evidence>
<keyword evidence="2" id="KW-1133">Transmembrane helix</keyword>
<evidence type="ECO:0000256" key="3">
    <source>
        <dbReference type="SAM" id="SignalP"/>
    </source>
</evidence>
<evidence type="ECO:0000256" key="2">
    <source>
        <dbReference type="SAM" id="Phobius"/>
    </source>
</evidence>
<feature type="signal peptide" evidence="3">
    <location>
        <begin position="1"/>
        <end position="21"/>
    </location>
</feature>
<dbReference type="EMBL" id="SPLM01000075">
    <property type="protein sequence ID" value="TMW61756.1"/>
    <property type="molecule type" value="Genomic_DNA"/>
</dbReference>
<dbReference type="OrthoDB" id="67913at2759"/>
<sequence>MKLLTVAACVACMALTTTSEALRISTTDAAPPADIRGEHQELERIWAIHGKDALAKLTVAIPGPVFVHYDATLRHPVQDEKKEAPAKGESGVITPTAGSASDVEAGSAEAGSLETGSVDVEVSSVGAGSIDVPVSVEAGSEAGEVDVTISIETGSVDQESGSVEAEVIIVDDGNALSGSYPEEIDAGSFAGSLFNDTQVLSRRLRKHEEDSDDSDDDKKKPIVAKIVVTGTSPDLLNLVEVLPLEKGSDEGLIVHLKNQDAKAEGFILTHIYVAEENVVAEISATLAHTVDVASGVLVTKDEDAKVKLAYTGTGDLLVSEKKIAVKSVELDLTGTGLLQLQTSSLETDDKVSSNVVGTGAIAVHADSLHSADVKNSVTGAGKLYISAQKLSADEVDTSVYGASVASVHVSVHGKTNKEKISVSGSGAVLAGSVKADEAEVSIWGTGQAFVQAKDKIRASAAFFGDVYYVGDKPEKIETHGFFFGSLVKPAAQDNVVEHSAVESPVNYPGYVALQLKKARHEVNPSVKEVPFGSVSMSLSAKISSIAHGPNAFLVFGCVAVAMAAAGVAMHAYQQHRVRRHYMPLV</sequence>
<evidence type="ECO:0000259" key="4">
    <source>
        <dbReference type="Pfam" id="PF10988"/>
    </source>
</evidence>
<keyword evidence="3" id="KW-0732">Signal</keyword>
<dbReference type="PANTHER" id="PTHR39200:SF1">
    <property type="entry name" value="AUTO-TRANSPORTER ADHESIN HEAD GIN DOMAIN-CONTAINING PROTEIN-RELATED"/>
    <property type="match status" value="1"/>
</dbReference>
<protein>
    <recommendedName>
        <fullName evidence="4">Putative auto-transporter adhesin head GIN domain-containing protein</fullName>
    </recommendedName>
</protein>
<dbReference type="Proteomes" id="UP000794436">
    <property type="component" value="Unassembled WGS sequence"/>
</dbReference>
<gene>
    <name evidence="5" type="ORF">Poli38472_010819</name>
</gene>
<organism evidence="5 6">
    <name type="scientific">Pythium oligandrum</name>
    <name type="common">Mycoparasitic fungus</name>
    <dbReference type="NCBI Taxonomy" id="41045"/>
    <lineage>
        <taxon>Eukaryota</taxon>
        <taxon>Sar</taxon>
        <taxon>Stramenopiles</taxon>
        <taxon>Oomycota</taxon>
        <taxon>Peronosporomycetes</taxon>
        <taxon>Pythiales</taxon>
        <taxon>Pythiaceae</taxon>
        <taxon>Pythium</taxon>
    </lineage>
</organism>
<comment type="caution">
    <text evidence="5">The sequence shown here is derived from an EMBL/GenBank/DDBJ whole genome shotgun (WGS) entry which is preliminary data.</text>
</comment>
<feature type="chain" id="PRO_5035425749" description="Putative auto-transporter adhesin head GIN domain-containing protein" evidence="3">
    <location>
        <begin position="22"/>
        <end position="585"/>
    </location>
</feature>
<keyword evidence="2" id="KW-0472">Membrane</keyword>
<dbReference type="Gene3D" id="2.160.20.120">
    <property type="match status" value="1"/>
</dbReference>
<keyword evidence="6" id="KW-1185">Reference proteome</keyword>
<keyword evidence="2" id="KW-0812">Transmembrane</keyword>
<dbReference type="InterPro" id="IPR021255">
    <property type="entry name" value="DUF2807"/>
</dbReference>